<dbReference type="PROSITE" id="PS51085">
    <property type="entry name" value="2FE2S_FER_2"/>
    <property type="match status" value="1"/>
</dbReference>
<dbReference type="EMBL" id="CP029210">
    <property type="protein sequence ID" value="AWI54041.1"/>
    <property type="molecule type" value="Genomic_DNA"/>
</dbReference>
<protein>
    <recommendedName>
        <fullName evidence="5">Ferredoxin reductase</fullName>
    </recommendedName>
</protein>
<dbReference type="Pfam" id="PF00111">
    <property type="entry name" value="Fer2"/>
    <property type="match status" value="1"/>
</dbReference>
<dbReference type="Gene3D" id="2.40.30.10">
    <property type="entry name" value="Translation factors"/>
    <property type="match status" value="1"/>
</dbReference>
<evidence type="ECO:0008006" key="5">
    <source>
        <dbReference type="Google" id="ProtNLM"/>
    </source>
</evidence>
<dbReference type="Gene3D" id="3.10.20.30">
    <property type="match status" value="1"/>
</dbReference>
<dbReference type="PANTHER" id="PTHR47354">
    <property type="entry name" value="NADH OXIDOREDUCTASE HCR"/>
    <property type="match status" value="1"/>
</dbReference>
<proteinExistence type="predicted"/>
<dbReference type="RefSeq" id="WP_109037037.1">
    <property type="nucleotide sequence ID" value="NZ_CP029210.1"/>
</dbReference>
<dbReference type="SUPFAM" id="SSF54292">
    <property type="entry name" value="2Fe-2S ferredoxin-like"/>
    <property type="match status" value="1"/>
</dbReference>
<evidence type="ECO:0000313" key="3">
    <source>
        <dbReference type="EMBL" id="AWI54041.1"/>
    </source>
</evidence>
<dbReference type="GO" id="GO:0016491">
    <property type="term" value="F:oxidoreductase activity"/>
    <property type="evidence" value="ECO:0007669"/>
    <property type="project" value="InterPro"/>
</dbReference>
<dbReference type="PANTHER" id="PTHR47354:SF3">
    <property type="entry name" value="OXIDOREDUCTASE-RELATED"/>
    <property type="match status" value="1"/>
</dbReference>
<dbReference type="OrthoDB" id="544091at2"/>
<dbReference type="AlphaFoldDB" id="A0A2U8FSJ0"/>
<dbReference type="InterPro" id="IPR001433">
    <property type="entry name" value="OxRdtase_FAD/NAD-bd"/>
</dbReference>
<organism evidence="3 4">
    <name type="scientific">Aquabacterium olei</name>
    <dbReference type="NCBI Taxonomy" id="1296669"/>
    <lineage>
        <taxon>Bacteria</taxon>
        <taxon>Pseudomonadati</taxon>
        <taxon>Pseudomonadota</taxon>
        <taxon>Betaproteobacteria</taxon>
        <taxon>Burkholderiales</taxon>
        <taxon>Aquabacterium</taxon>
    </lineage>
</organism>
<dbReference type="PROSITE" id="PS51384">
    <property type="entry name" value="FAD_FR"/>
    <property type="match status" value="1"/>
</dbReference>
<reference evidence="3 4" key="1">
    <citation type="submission" date="2018-05" db="EMBL/GenBank/DDBJ databases">
        <title>complete genome sequence of Aquabacterium olei NBRC 110486.</title>
        <authorList>
            <person name="Tang B."/>
            <person name="Chang J."/>
            <person name="Zhang L."/>
            <person name="Yang H."/>
        </authorList>
    </citation>
    <scope>NUCLEOTIDE SEQUENCE [LARGE SCALE GENOMIC DNA]</scope>
    <source>
        <strain evidence="3 4">NBRC 110486</strain>
    </source>
</reference>
<feature type="domain" description="FAD-binding FR-type" evidence="2">
    <location>
        <begin position="40"/>
        <end position="142"/>
    </location>
</feature>
<dbReference type="SUPFAM" id="SSF52343">
    <property type="entry name" value="Ferredoxin reductase-like, C-terminal NADP-linked domain"/>
    <property type="match status" value="1"/>
</dbReference>
<dbReference type="Proteomes" id="UP000244892">
    <property type="component" value="Chromosome"/>
</dbReference>
<dbReference type="InterPro" id="IPR017938">
    <property type="entry name" value="Riboflavin_synthase-like_b-brl"/>
</dbReference>
<dbReference type="InterPro" id="IPR039261">
    <property type="entry name" value="FNR_nucleotide-bd"/>
</dbReference>
<evidence type="ECO:0000259" key="1">
    <source>
        <dbReference type="PROSITE" id="PS51085"/>
    </source>
</evidence>
<feature type="domain" description="2Fe-2S ferredoxin-type" evidence="1">
    <location>
        <begin position="282"/>
        <end position="366"/>
    </location>
</feature>
<dbReference type="InterPro" id="IPR017927">
    <property type="entry name" value="FAD-bd_FR_type"/>
</dbReference>
<dbReference type="PRINTS" id="PR00410">
    <property type="entry name" value="PHEHYDRXLASE"/>
</dbReference>
<dbReference type="InterPro" id="IPR008333">
    <property type="entry name" value="Cbr1-like_FAD-bd_dom"/>
</dbReference>
<dbReference type="CDD" id="cd00207">
    <property type="entry name" value="fer2"/>
    <property type="match status" value="1"/>
</dbReference>
<keyword evidence="4" id="KW-1185">Reference proteome</keyword>
<dbReference type="CDD" id="cd06216">
    <property type="entry name" value="FNR_iron_sulfur_binding_2"/>
    <property type="match status" value="1"/>
</dbReference>
<evidence type="ECO:0000259" key="2">
    <source>
        <dbReference type="PROSITE" id="PS51384"/>
    </source>
</evidence>
<dbReference type="InterPro" id="IPR036010">
    <property type="entry name" value="2Fe-2S_ferredoxin-like_sf"/>
</dbReference>
<dbReference type="GO" id="GO:0051536">
    <property type="term" value="F:iron-sulfur cluster binding"/>
    <property type="evidence" value="ECO:0007669"/>
    <property type="project" value="InterPro"/>
</dbReference>
<gene>
    <name evidence="3" type="ORF">DEH84_11850</name>
</gene>
<dbReference type="InterPro" id="IPR012675">
    <property type="entry name" value="Beta-grasp_dom_sf"/>
</dbReference>
<sequence length="366" mass="39996">MSVSASGARAPSTLGRLIEPFVAPDVFDFWVGHLNPAWSWSRPLAKVVERRVEAADTVTLVLKPNRHVGRFQPGQHVNVSAEVNGRRTTRSYSLTGIPQRDGRFSLTVKRVEGGKLSTHLCRDVRVGDVLEIGPAFGEMLLPAQPEGRWVFLAAGSGITPLMSLTRALAAQKMPVDTTLIYWAKTRAELCFLLELQGLARRFPNFHLHIVLTHEAQLIAGEHSGFISTEQLAELAGDLSDAQVYACGPSGFVDTARTLTEGRVRRFLAEGFTPTQIDATDATTVRVQLTRTGRTLEVSTGQSLLEALEAHGVNPRSGCRMGVCHTCVCTKRAGTIEDINTKEQSTEEEGQVRICVSRARTNVTLDL</sequence>
<dbReference type="Pfam" id="PF00970">
    <property type="entry name" value="FAD_binding_6"/>
    <property type="match status" value="1"/>
</dbReference>
<dbReference type="Pfam" id="PF00175">
    <property type="entry name" value="NAD_binding_1"/>
    <property type="match status" value="1"/>
</dbReference>
<dbReference type="InterPro" id="IPR050415">
    <property type="entry name" value="MRET"/>
</dbReference>
<accession>A0A2U8FSJ0</accession>
<dbReference type="SUPFAM" id="SSF63380">
    <property type="entry name" value="Riboflavin synthase domain-like"/>
    <property type="match status" value="1"/>
</dbReference>
<dbReference type="Gene3D" id="3.40.50.80">
    <property type="entry name" value="Nucleotide-binding domain of ferredoxin-NADP reductase (FNR) module"/>
    <property type="match status" value="1"/>
</dbReference>
<dbReference type="KEGG" id="aon:DEH84_11850"/>
<evidence type="ECO:0000313" key="4">
    <source>
        <dbReference type="Proteomes" id="UP000244892"/>
    </source>
</evidence>
<name>A0A2U8FSJ0_9BURK</name>
<dbReference type="InterPro" id="IPR001041">
    <property type="entry name" value="2Fe-2S_ferredoxin-type"/>
</dbReference>